<dbReference type="InterPro" id="IPR018768">
    <property type="entry name" value="DUF2344"/>
</dbReference>
<dbReference type="OrthoDB" id="9806827at2"/>
<dbReference type="SUPFAM" id="SSF102114">
    <property type="entry name" value="Radical SAM enzymes"/>
    <property type="match status" value="1"/>
</dbReference>
<dbReference type="SFLD" id="SFLDS00029">
    <property type="entry name" value="Radical_SAM"/>
    <property type="match status" value="1"/>
</dbReference>
<dbReference type="InterPro" id="IPR006638">
    <property type="entry name" value="Elp3/MiaA/NifB-like_rSAM"/>
</dbReference>
<dbReference type="EMBL" id="FQXS01000009">
    <property type="protein sequence ID" value="SHH77774.1"/>
    <property type="molecule type" value="Genomic_DNA"/>
</dbReference>
<dbReference type="PROSITE" id="PS51918">
    <property type="entry name" value="RADICAL_SAM"/>
    <property type="match status" value="1"/>
</dbReference>
<dbReference type="InterPro" id="IPR045784">
    <property type="entry name" value="Radical_SAM_N2"/>
</dbReference>
<protein>
    <submittedName>
        <fullName evidence="2">Radical SAM-linked protein/radical SAM family uncharacterized protein</fullName>
    </submittedName>
</protein>
<dbReference type="SMART" id="SM00729">
    <property type="entry name" value="Elp3"/>
    <property type="match status" value="1"/>
</dbReference>
<evidence type="ECO:0000313" key="3">
    <source>
        <dbReference type="Proteomes" id="UP000184139"/>
    </source>
</evidence>
<dbReference type="InterPro" id="IPR007197">
    <property type="entry name" value="rSAM"/>
</dbReference>
<evidence type="ECO:0000313" key="2">
    <source>
        <dbReference type="EMBL" id="SHH77774.1"/>
    </source>
</evidence>
<dbReference type="SFLD" id="SFLDG01082">
    <property type="entry name" value="B12-binding_domain_containing"/>
    <property type="match status" value="1"/>
</dbReference>
<organism evidence="2 3">
    <name type="scientific">Desulfofustis glycolicus DSM 9705</name>
    <dbReference type="NCBI Taxonomy" id="1121409"/>
    <lineage>
        <taxon>Bacteria</taxon>
        <taxon>Pseudomonadati</taxon>
        <taxon>Thermodesulfobacteriota</taxon>
        <taxon>Desulfobulbia</taxon>
        <taxon>Desulfobulbales</taxon>
        <taxon>Desulfocapsaceae</taxon>
        <taxon>Desulfofustis</taxon>
    </lineage>
</organism>
<dbReference type="InterPro" id="IPR058240">
    <property type="entry name" value="rSAM_sf"/>
</dbReference>
<dbReference type="CDD" id="cd02065">
    <property type="entry name" value="B12-binding_like"/>
    <property type="match status" value="1"/>
</dbReference>
<proteinExistence type="predicted"/>
<dbReference type="CDD" id="cd01335">
    <property type="entry name" value="Radical_SAM"/>
    <property type="match status" value="1"/>
</dbReference>
<dbReference type="Proteomes" id="UP000184139">
    <property type="component" value="Unassembled WGS sequence"/>
</dbReference>
<reference evidence="2 3" key="1">
    <citation type="submission" date="2016-11" db="EMBL/GenBank/DDBJ databases">
        <authorList>
            <person name="Jaros S."/>
            <person name="Januszkiewicz K."/>
            <person name="Wedrychowicz H."/>
        </authorList>
    </citation>
    <scope>NUCLEOTIDE SEQUENCE [LARGE SCALE GENOMIC DNA]</scope>
    <source>
        <strain evidence="2 3">DSM 9705</strain>
    </source>
</reference>
<dbReference type="AlphaFoldDB" id="A0A1M5VS22"/>
<dbReference type="GO" id="GO:0003824">
    <property type="term" value="F:catalytic activity"/>
    <property type="evidence" value="ECO:0007669"/>
    <property type="project" value="InterPro"/>
</dbReference>
<dbReference type="NCBIfam" id="TIGR03960">
    <property type="entry name" value="rSAM_fuse_unch"/>
    <property type="match status" value="1"/>
</dbReference>
<dbReference type="Pfam" id="PF19864">
    <property type="entry name" value="Radical_SAM_N2"/>
    <property type="match status" value="1"/>
</dbReference>
<dbReference type="PANTHER" id="PTHR42731:SF1">
    <property type="entry name" value="RADICAL SAM DOMAIN PROTEIN"/>
    <property type="match status" value="1"/>
</dbReference>
<dbReference type="Gene3D" id="3.80.30.20">
    <property type="entry name" value="tm_1862 like domain"/>
    <property type="match status" value="1"/>
</dbReference>
<dbReference type="InterPro" id="IPR023404">
    <property type="entry name" value="rSAM_horseshoe"/>
</dbReference>
<dbReference type="GO" id="GO:0051536">
    <property type="term" value="F:iron-sulfur cluster binding"/>
    <property type="evidence" value="ECO:0007669"/>
    <property type="project" value="InterPro"/>
</dbReference>
<dbReference type="NCBIfam" id="TIGR03936">
    <property type="entry name" value="sam_1_link_chp"/>
    <property type="match status" value="1"/>
</dbReference>
<keyword evidence="3" id="KW-1185">Reference proteome</keyword>
<feature type="domain" description="Radical SAM core" evidence="1">
    <location>
        <begin position="250"/>
        <end position="483"/>
    </location>
</feature>
<accession>A0A1M5VS22</accession>
<gene>
    <name evidence="2" type="ORF">SAMN02745124_01840</name>
</gene>
<dbReference type="InterPro" id="IPR023862">
    <property type="entry name" value="CHP03960_rSAM"/>
</dbReference>
<dbReference type="Pfam" id="PF10105">
    <property type="entry name" value="DUF2344"/>
    <property type="match status" value="1"/>
</dbReference>
<dbReference type="RefSeq" id="WP_073375403.1">
    <property type="nucleotide sequence ID" value="NZ_FQXS01000009.1"/>
</dbReference>
<evidence type="ECO:0000259" key="1">
    <source>
        <dbReference type="PROSITE" id="PS51918"/>
    </source>
</evidence>
<sequence>MTDSSFLPFVTRPGRYLGCEYQSAPIKTTADLLHWALVFPDLYEIGMSHQGLQILYHLLNSCDRVQAERCYCPAPDAEAVLREQGAELTTLESGRPLRSCDLVGITLPHELCYTNILTILDRAGLPFLAAERVEGQPIVIGGGPCAFNPEPVAELFDAILLGDGEEAVIDIAALVLKLKTAGAGRSEIIEALANIDGVYLPHRYRPTYDESGRLTGIEHRPDAPARVRRRILATLDRIDHLIRPLVPNAKIVHDRLGIEVARGCTRGCRFCQAGMTYRPVRERSVEQICALAEAGITNSGFDEIALLSLSTGDYSCLPEVLPRLMNRFCGERVSISMPSMRVGTLGPELMEQIKRVRKTGFTLAPEAGSERLRQAINKGISEEDLLSAAEHAFSLGWNLIKLYFMIGLPGETMTDIDAIAELAQKTALAGKVSGRGRRRVNVSVGTFVPKPHTPFQWDAQLTIEQSRERLERLRSVMARRGLNLKYHDPQQSYLEGVFARGDRRLTRLIIAAWQRGARLDSWSDWFDLGRWQSAADDCAIDLNAYLHSRDPGEILPWQHLDAGIDIDFLLRERDHAEQQLYTPDCRYHGCQQCGLCDFKTIQPLVRNRRRLPPDPATLQPPATITVPSDSGSKYLITYSRTGPIRFLGHLELIQVIFRAIRRAGWRPLYSHGFNPSPKISFGPALPVGTESLCEFLLLEHDGPLTDLADQADRLSRTLPPGLEVSSIHPHHGKVPQDIVCSYEIQLPFDLDDAQANLITTFTQAESFIVQRRRKNNTAPLDLRPLVDALSVTPPRTVLAEIVYQSGRPGCKPLELLAHLLDCDQAKLTAGLVRKTSWRPLAV</sequence>
<name>A0A1M5VS22_9BACT</name>
<dbReference type="STRING" id="1121409.SAMN02745124_01840"/>
<dbReference type="Pfam" id="PF04055">
    <property type="entry name" value="Radical_SAM"/>
    <property type="match status" value="1"/>
</dbReference>
<dbReference type="PANTHER" id="PTHR42731">
    <property type="entry name" value="SLL1084 PROTEIN"/>
    <property type="match status" value="1"/>
</dbReference>